<evidence type="ECO:0000313" key="9">
    <source>
        <dbReference type="EMBL" id="MFC6197321.1"/>
    </source>
</evidence>
<dbReference type="PANTHER" id="PTHR30465:SF74">
    <property type="entry name" value="OLIGOPEPTIDE TRANSPORT SYSTEM PERMEASE PROTEIN OPPB"/>
    <property type="match status" value="1"/>
</dbReference>
<dbReference type="Proteomes" id="UP001596303">
    <property type="component" value="Unassembled WGS sequence"/>
</dbReference>
<comment type="caution">
    <text evidence="9">The sequence shown here is derived from an EMBL/GenBank/DDBJ whole genome shotgun (WGS) entry which is preliminary data.</text>
</comment>
<dbReference type="Gene3D" id="1.10.3720.10">
    <property type="entry name" value="MetI-like"/>
    <property type="match status" value="1"/>
</dbReference>
<keyword evidence="5 7" id="KW-1133">Transmembrane helix</keyword>
<evidence type="ECO:0000313" key="10">
    <source>
        <dbReference type="Proteomes" id="UP001596303"/>
    </source>
</evidence>
<dbReference type="Pfam" id="PF19300">
    <property type="entry name" value="BPD_transp_1_N"/>
    <property type="match status" value="1"/>
</dbReference>
<evidence type="ECO:0000256" key="4">
    <source>
        <dbReference type="ARBA" id="ARBA00022692"/>
    </source>
</evidence>
<comment type="subcellular location">
    <subcellularLocation>
        <location evidence="1 7">Cell membrane</location>
        <topology evidence="1 7">Multi-pass membrane protein</topology>
    </subcellularLocation>
</comment>
<dbReference type="SUPFAM" id="SSF161098">
    <property type="entry name" value="MetI-like"/>
    <property type="match status" value="1"/>
</dbReference>
<feature type="transmembrane region" description="Helical" evidence="7">
    <location>
        <begin position="249"/>
        <end position="271"/>
    </location>
</feature>
<feature type="transmembrane region" description="Helical" evidence="7">
    <location>
        <begin position="104"/>
        <end position="126"/>
    </location>
</feature>
<dbReference type="InterPro" id="IPR035906">
    <property type="entry name" value="MetI-like_sf"/>
</dbReference>
<evidence type="ECO:0000259" key="8">
    <source>
        <dbReference type="PROSITE" id="PS50928"/>
    </source>
</evidence>
<dbReference type="RefSeq" id="WP_377376031.1">
    <property type="nucleotide sequence ID" value="NZ_JBHSSW010000004.1"/>
</dbReference>
<feature type="transmembrane region" description="Helical" evidence="7">
    <location>
        <begin position="138"/>
        <end position="166"/>
    </location>
</feature>
<dbReference type="CDD" id="cd06261">
    <property type="entry name" value="TM_PBP2"/>
    <property type="match status" value="1"/>
</dbReference>
<keyword evidence="2 7" id="KW-0813">Transport</keyword>
<accession>A0ABW1S737</accession>
<evidence type="ECO:0000256" key="7">
    <source>
        <dbReference type="RuleBase" id="RU363032"/>
    </source>
</evidence>
<dbReference type="PANTHER" id="PTHR30465">
    <property type="entry name" value="INNER MEMBRANE ABC TRANSPORTER"/>
    <property type="match status" value="1"/>
</dbReference>
<keyword evidence="4 7" id="KW-0812">Transmembrane</keyword>
<keyword evidence="6 7" id="KW-0472">Membrane</keyword>
<keyword evidence="3" id="KW-1003">Cell membrane</keyword>
<gene>
    <name evidence="9" type="ORF">ACFQDM_04485</name>
</gene>
<protein>
    <submittedName>
        <fullName evidence="9">ABC transporter permease subunit</fullName>
    </submittedName>
</protein>
<comment type="similarity">
    <text evidence="7">Belongs to the binding-protein-dependent transport system permease family.</text>
</comment>
<feature type="transmembrane region" description="Helical" evidence="7">
    <location>
        <begin position="291"/>
        <end position="317"/>
    </location>
</feature>
<dbReference type="PROSITE" id="PS50928">
    <property type="entry name" value="ABC_TM1"/>
    <property type="match status" value="1"/>
</dbReference>
<organism evidence="9 10">
    <name type="scientific">Ponticaulis profundi</name>
    <dbReference type="NCBI Taxonomy" id="2665222"/>
    <lineage>
        <taxon>Bacteria</taxon>
        <taxon>Pseudomonadati</taxon>
        <taxon>Pseudomonadota</taxon>
        <taxon>Alphaproteobacteria</taxon>
        <taxon>Hyphomonadales</taxon>
        <taxon>Hyphomonadaceae</taxon>
        <taxon>Ponticaulis</taxon>
    </lineage>
</organism>
<evidence type="ECO:0000256" key="5">
    <source>
        <dbReference type="ARBA" id="ARBA00022989"/>
    </source>
</evidence>
<sequence>MPRFLSRISVSFILRRLAVAIPTLLLVITVAFFMMRAAPGGPFDTDRKLPPAVEQKILEKYGMDKPVFEQYVDYLGDVVTGDFGPSLKNRDKTVSDLISEGLPVSATIGGIAMFLAFFVGGGLGIIAGLRQNSFLDYFLMGFATLGISVPSYVIGPVAALIFGVGIEIFGFRTNFFAPGGLDMGRMTAYTITLPVLTLALYYIAGISRIMRGSMIEAMRSNHIRTARAKGASEVEVVLKHALPIAILPLISYLGPASVGVITGSLVIERVFSLPGIGSFFIDGALNRDYTLVMGVVILFASLIILMNLIADILYAILDPRVKY</sequence>
<feature type="transmembrane region" description="Helical" evidence="7">
    <location>
        <begin position="186"/>
        <end position="204"/>
    </location>
</feature>
<reference evidence="10" key="1">
    <citation type="journal article" date="2019" name="Int. J. Syst. Evol. Microbiol.">
        <title>The Global Catalogue of Microorganisms (GCM) 10K type strain sequencing project: providing services to taxonomists for standard genome sequencing and annotation.</title>
        <authorList>
            <consortium name="The Broad Institute Genomics Platform"/>
            <consortium name="The Broad Institute Genome Sequencing Center for Infectious Disease"/>
            <person name="Wu L."/>
            <person name="Ma J."/>
        </authorList>
    </citation>
    <scope>NUCLEOTIDE SEQUENCE [LARGE SCALE GENOMIC DNA]</scope>
    <source>
        <strain evidence="10">CGMCC-1.15741</strain>
    </source>
</reference>
<dbReference type="InterPro" id="IPR000515">
    <property type="entry name" value="MetI-like"/>
</dbReference>
<evidence type="ECO:0000256" key="2">
    <source>
        <dbReference type="ARBA" id="ARBA00022448"/>
    </source>
</evidence>
<evidence type="ECO:0000256" key="6">
    <source>
        <dbReference type="ARBA" id="ARBA00023136"/>
    </source>
</evidence>
<proteinExistence type="inferred from homology"/>
<dbReference type="InterPro" id="IPR045621">
    <property type="entry name" value="BPD_transp_1_N"/>
</dbReference>
<dbReference type="EMBL" id="JBHSSW010000004">
    <property type="protein sequence ID" value="MFC6197321.1"/>
    <property type="molecule type" value="Genomic_DNA"/>
</dbReference>
<name>A0ABW1S737_9PROT</name>
<dbReference type="Pfam" id="PF00528">
    <property type="entry name" value="BPD_transp_1"/>
    <property type="match status" value="1"/>
</dbReference>
<evidence type="ECO:0000256" key="1">
    <source>
        <dbReference type="ARBA" id="ARBA00004651"/>
    </source>
</evidence>
<feature type="transmembrane region" description="Helical" evidence="7">
    <location>
        <begin position="12"/>
        <end position="35"/>
    </location>
</feature>
<keyword evidence="10" id="KW-1185">Reference proteome</keyword>
<evidence type="ECO:0000256" key="3">
    <source>
        <dbReference type="ARBA" id="ARBA00022475"/>
    </source>
</evidence>
<feature type="domain" description="ABC transmembrane type-1" evidence="8">
    <location>
        <begin position="102"/>
        <end position="314"/>
    </location>
</feature>